<gene>
    <name evidence="7" type="ORF">M8C21_019016</name>
</gene>
<keyword evidence="8" id="KW-1185">Reference proteome</keyword>
<dbReference type="InterPro" id="IPR027417">
    <property type="entry name" value="P-loop_NTPase"/>
</dbReference>
<keyword evidence="2" id="KW-0677">Repeat</keyword>
<dbReference type="InterPro" id="IPR042197">
    <property type="entry name" value="Apaf_helical"/>
</dbReference>
<keyword evidence="1" id="KW-0433">Leucine-rich repeat</keyword>
<proteinExistence type="predicted"/>
<name>A0AAD5BSZ9_AMBAR</name>
<dbReference type="InterPro" id="IPR058192">
    <property type="entry name" value="WHD_ROQ1-like"/>
</dbReference>
<evidence type="ECO:0000256" key="1">
    <source>
        <dbReference type="ARBA" id="ARBA00022614"/>
    </source>
</evidence>
<dbReference type="Gene3D" id="1.10.8.430">
    <property type="entry name" value="Helical domain of apoptotic protease-activating factors"/>
    <property type="match status" value="1"/>
</dbReference>
<dbReference type="Proteomes" id="UP001206925">
    <property type="component" value="Unassembled WGS sequence"/>
</dbReference>
<keyword evidence="3" id="KW-0611">Plant defense</keyword>
<protein>
    <recommendedName>
        <fullName evidence="6">TIR domain-containing protein</fullName>
    </recommendedName>
</protein>
<dbReference type="Gene3D" id="3.40.50.10140">
    <property type="entry name" value="Toll/interleukin-1 receptor homology (TIR) domain"/>
    <property type="match status" value="1"/>
</dbReference>
<dbReference type="InterPro" id="IPR036390">
    <property type="entry name" value="WH_DNA-bd_sf"/>
</dbReference>
<dbReference type="Pfam" id="PF01582">
    <property type="entry name" value="TIR"/>
    <property type="match status" value="1"/>
</dbReference>
<dbReference type="Gene3D" id="3.30.70.100">
    <property type="match status" value="1"/>
</dbReference>
<dbReference type="InterPro" id="IPR044974">
    <property type="entry name" value="Disease_R_plants"/>
</dbReference>
<reference evidence="7" key="1">
    <citation type="submission" date="2022-06" db="EMBL/GenBank/DDBJ databases">
        <title>Uncovering the hologenomic basis of an extraordinary plant invasion.</title>
        <authorList>
            <person name="Bieker V.C."/>
            <person name="Martin M.D."/>
            <person name="Gilbert T."/>
            <person name="Hodgins K."/>
            <person name="Battlay P."/>
            <person name="Petersen B."/>
            <person name="Wilson J."/>
        </authorList>
    </citation>
    <scope>NUCLEOTIDE SEQUENCE</scope>
    <source>
        <strain evidence="7">AA19_3_7</strain>
        <tissue evidence="7">Leaf</tissue>
    </source>
</reference>
<evidence type="ECO:0000256" key="5">
    <source>
        <dbReference type="SAM" id="MobiDB-lite"/>
    </source>
</evidence>
<organism evidence="7 8">
    <name type="scientific">Ambrosia artemisiifolia</name>
    <name type="common">Common ragweed</name>
    <dbReference type="NCBI Taxonomy" id="4212"/>
    <lineage>
        <taxon>Eukaryota</taxon>
        <taxon>Viridiplantae</taxon>
        <taxon>Streptophyta</taxon>
        <taxon>Embryophyta</taxon>
        <taxon>Tracheophyta</taxon>
        <taxon>Spermatophyta</taxon>
        <taxon>Magnoliopsida</taxon>
        <taxon>eudicotyledons</taxon>
        <taxon>Gunneridae</taxon>
        <taxon>Pentapetalae</taxon>
        <taxon>asterids</taxon>
        <taxon>campanulids</taxon>
        <taxon>Asterales</taxon>
        <taxon>Asteraceae</taxon>
        <taxon>Asteroideae</taxon>
        <taxon>Heliantheae alliance</taxon>
        <taxon>Heliantheae</taxon>
        <taxon>Ambrosia</taxon>
    </lineage>
</organism>
<feature type="compositionally biased region" description="Basic and acidic residues" evidence="5">
    <location>
        <begin position="785"/>
        <end position="795"/>
    </location>
</feature>
<dbReference type="SMART" id="SM00255">
    <property type="entry name" value="TIR"/>
    <property type="match status" value="1"/>
</dbReference>
<dbReference type="Pfam" id="PF00931">
    <property type="entry name" value="NB-ARC"/>
    <property type="match status" value="1"/>
</dbReference>
<feature type="region of interest" description="Disordered" evidence="5">
    <location>
        <begin position="771"/>
        <end position="799"/>
    </location>
</feature>
<dbReference type="SUPFAM" id="SSF52540">
    <property type="entry name" value="P-loop containing nucleoside triphosphate hydrolases"/>
    <property type="match status" value="1"/>
</dbReference>
<dbReference type="EMBL" id="JAMZMK010011112">
    <property type="protein sequence ID" value="KAI7728940.1"/>
    <property type="molecule type" value="Genomic_DNA"/>
</dbReference>
<dbReference type="Gene3D" id="3.40.50.300">
    <property type="entry name" value="P-loop containing nucleotide triphosphate hydrolases"/>
    <property type="match status" value="1"/>
</dbReference>
<evidence type="ECO:0000256" key="2">
    <source>
        <dbReference type="ARBA" id="ARBA00022737"/>
    </source>
</evidence>
<dbReference type="SUPFAM" id="SSF46785">
    <property type="entry name" value="Winged helix' DNA-binding domain"/>
    <property type="match status" value="1"/>
</dbReference>
<evidence type="ECO:0000256" key="3">
    <source>
        <dbReference type="ARBA" id="ARBA00022821"/>
    </source>
</evidence>
<evidence type="ECO:0000313" key="8">
    <source>
        <dbReference type="Proteomes" id="UP001206925"/>
    </source>
</evidence>
<dbReference type="GO" id="GO:0007165">
    <property type="term" value="P:signal transduction"/>
    <property type="evidence" value="ECO:0007669"/>
    <property type="project" value="InterPro"/>
</dbReference>
<dbReference type="PROSITE" id="PS50104">
    <property type="entry name" value="TIR"/>
    <property type="match status" value="1"/>
</dbReference>
<dbReference type="InterPro" id="IPR002182">
    <property type="entry name" value="NB-ARC"/>
</dbReference>
<dbReference type="PANTHER" id="PTHR11017:SF307">
    <property type="entry name" value="TIR DOMAIN, P-LOOP CONTAINING NUCLEOSIDE TRIPHOSPHATE HYDROLASE"/>
    <property type="match status" value="1"/>
</dbReference>
<sequence>MASSSSSGVMASSSAAPEPCIYDVFLSFRGEDTRHSFTDHLYHRLKRAGIHTFRDDEEVNRGEELKPGFERAIKASKASIVVLSENYATSAWCLDELLLILQQRRECNHIVVPVFYHVEPTNVRNQIGSFAIEVKPSSRWTYENVYLWKRALMEVANLSGFTLSGHESSVLKKIVDTMYNKLGPRDVHLPLNITGMATRYEEINSWLYQSNLEFLAIYGMGGSGKTTFAKYIYDSNQKSFEYVSFIENIGSRSKKTNDLLKLQEQLIKDILGGKKRKISGVSQGTCMIEEALQTKRVLIVLDDIVQQSQLDTLLGTGKINSQSKIIITTRERFDMSCWRCQQYEMKLLNADESLELLCRHAFRSKIPMVGFEEAVLQATKYCEGNPLALEVLGSSMSNNTTINYWKSQLNLLDKDIHSGIQSVLIRSYMALPYNTQKELFLHIACFFIGKDVDYVVQILEPDYSAISGIQTLISRCLLSVSPNKKLMMHRLLQEMGKNIVRQESTRFPAERSRVWHSNDSYKILSKENGSEKIEGLALDMKMLSEENFALKVRGWRKTGRPKQVNSSFTELKMIRCIIHGPEYDDIYNIAEMVKSSIGDKTIAFTSSLLEGEMKSGRGTNLTDGKIAETVPLLSPQKIYDKQEIKSDDETDSDSISIFDDMTIQESDLYLREQEEGEGTSKAFAYDDIKSNSPVHDQEIKKIVFTVNLSSRIKRHRMRKALSRVQGIKLIDYDKNERKLTVTGDVDYMTLGARIRKIAHADLLSVGPASERLAKEHGKPGYNSGEEDKPGYESDGRITNSAIGEGENLSSATSAHPCRLFSFAEIKSATKSFNGKLVLRKGGTGTTYKGQISSKEAGHVVAIKRYGTYGRHKKCRNLVIEDVNVERSPYGILQLRFNIFNVEG</sequence>
<dbReference type="Gene3D" id="3.30.200.20">
    <property type="entry name" value="Phosphorylase Kinase, domain 1"/>
    <property type="match status" value="1"/>
</dbReference>
<evidence type="ECO:0000256" key="4">
    <source>
        <dbReference type="ARBA" id="ARBA00023027"/>
    </source>
</evidence>
<dbReference type="GO" id="GO:0006952">
    <property type="term" value="P:defense response"/>
    <property type="evidence" value="ECO:0007669"/>
    <property type="project" value="UniProtKB-KW"/>
</dbReference>
<dbReference type="GO" id="GO:0043531">
    <property type="term" value="F:ADP binding"/>
    <property type="evidence" value="ECO:0007669"/>
    <property type="project" value="InterPro"/>
</dbReference>
<evidence type="ECO:0000259" key="6">
    <source>
        <dbReference type="PROSITE" id="PS50104"/>
    </source>
</evidence>
<dbReference type="PANTHER" id="PTHR11017">
    <property type="entry name" value="LEUCINE-RICH REPEAT-CONTAINING PROTEIN"/>
    <property type="match status" value="1"/>
</dbReference>
<evidence type="ECO:0000313" key="7">
    <source>
        <dbReference type="EMBL" id="KAI7728940.1"/>
    </source>
</evidence>
<dbReference type="PRINTS" id="PR00364">
    <property type="entry name" value="DISEASERSIST"/>
</dbReference>
<dbReference type="SUPFAM" id="SSF52200">
    <property type="entry name" value="Toll/Interleukin receptor TIR domain"/>
    <property type="match status" value="1"/>
</dbReference>
<accession>A0AAD5BSZ9</accession>
<dbReference type="FunFam" id="3.40.50.10140:FF:000007">
    <property type="entry name" value="Disease resistance protein (TIR-NBS-LRR class)"/>
    <property type="match status" value="1"/>
</dbReference>
<dbReference type="InterPro" id="IPR035897">
    <property type="entry name" value="Toll_tir_struct_dom_sf"/>
</dbReference>
<feature type="domain" description="TIR" evidence="6">
    <location>
        <begin position="20"/>
        <end position="182"/>
    </location>
</feature>
<dbReference type="AlphaFoldDB" id="A0AAD5BSZ9"/>
<dbReference type="InterPro" id="IPR000157">
    <property type="entry name" value="TIR_dom"/>
</dbReference>
<comment type="caution">
    <text evidence="7">The sequence shown here is derived from an EMBL/GenBank/DDBJ whole genome shotgun (WGS) entry which is preliminary data.</text>
</comment>
<keyword evidence="4" id="KW-0520">NAD</keyword>
<dbReference type="Pfam" id="PF23282">
    <property type="entry name" value="WHD_ROQ1"/>
    <property type="match status" value="1"/>
</dbReference>